<feature type="transmembrane region" description="Helical" evidence="1">
    <location>
        <begin position="31"/>
        <end position="50"/>
    </location>
</feature>
<keyword evidence="1" id="KW-1133">Transmembrane helix</keyword>
<evidence type="ECO:0000313" key="2">
    <source>
        <dbReference type="EMBL" id="RBI67439.1"/>
    </source>
</evidence>
<feature type="transmembrane region" description="Helical" evidence="1">
    <location>
        <begin position="125"/>
        <end position="143"/>
    </location>
</feature>
<keyword evidence="3" id="KW-1185">Reference proteome</keyword>
<feature type="transmembrane region" description="Helical" evidence="1">
    <location>
        <begin position="94"/>
        <end position="116"/>
    </location>
</feature>
<accession>A0A365TNC2</accession>
<keyword evidence="1" id="KW-0812">Transmembrane</keyword>
<name>A0A365TNC2_9GAMM</name>
<dbReference type="Proteomes" id="UP000252204">
    <property type="component" value="Unassembled WGS sequence"/>
</dbReference>
<gene>
    <name evidence="2" type="ORF">DQ400_09870</name>
</gene>
<keyword evidence="1" id="KW-0472">Membrane</keyword>
<dbReference type="RefSeq" id="WP_113269625.1">
    <property type="nucleotide sequence ID" value="NZ_QNTU01000005.1"/>
</dbReference>
<dbReference type="OrthoDB" id="188694at2"/>
<dbReference type="EMBL" id="QNTU01000005">
    <property type="protein sequence ID" value="RBI67439.1"/>
    <property type="molecule type" value="Genomic_DNA"/>
</dbReference>
<feature type="transmembrane region" description="Helical" evidence="1">
    <location>
        <begin position="62"/>
        <end position="88"/>
    </location>
</feature>
<comment type="caution">
    <text evidence="2">The sequence shown here is derived from an EMBL/GenBank/DDBJ whole genome shotgun (WGS) entry which is preliminary data.</text>
</comment>
<reference evidence="3" key="1">
    <citation type="submission" date="2018-06" db="EMBL/GenBank/DDBJ databases">
        <title>Whole genome sequencing of four bacterial strains from South Shetland trench revealing bio-synthetic gene clusters.</title>
        <authorList>
            <person name="Abdel-Mageed W.M."/>
            <person name="Lehri B."/>
            <person name="Jarmusch S."/>
            <person name="Miranda K."/>
            <person name="Goodfellow M."/>
            <person name="Jaspars M."/>
            <person name="Karlyshev A.V."/>
        </authorList>
    </citation>
    <scope>NUCLEOTIDE SEQUENCE [LARGE SCALE GENOMIC DNA]</scope>
    <source>
        <strain evidence="3">SST4</strain>
    </source>
</reference>
<evidence type="ECO:0000256" key="1">
    <source>
        <dbReference type="SAM" id="Phobius"/>
    </source>
</evidence>
<dbReference type="AlphaFoldDB" id="A0A365TNC2"/>
<proteinExistence type="predicted"/>
<sequence length="168" mass="19269">MKGNIPLWLKISYTIMVLVIIPVYWRDLGPANFLWFSDIALFSLVAALWFENRLINSTMAVAVFFLESAWVLDFLTGGNLIQISAYMFDPDTTMHIRVISGLFHITLPPVLLYLLVKLGYDKRALLLQTIIALVVLPVTYWVTSRRIMLTGCMGLQGSKTYYLIIFIW</sequence>
<protein>
    <submittedName>
        <fullName evidence="2">Membrane-associated protein</fullName>
    </submittedName>
</protein>
<evidence type="ECO:0000313" key="3">
    <source>
        <dbReference type="Proteomes" id="UP000252204"/>
    </source>
</evidence>
<feature type="transmembrane region" description="Helical" evidence="1">
    <location>
        <begin position="7"/>
        <end position="25"/>
    </location>
</feature>
<organism evidence="2 3">
    <name type="scientific">Vreelandella sulfidaeris</name>
    <dbReference type="NCBI Taxonomy" id="115553"/>
    <lineage>
        <taxon>Bacteria</taxon>
        <taxon>Pseudomonadati</taxon>
        <taxon>Pseudomonadota</taxon>
        <taxon>Gammaproteobacteria</taxon>
        <taxon>Oceanospirillales</taxon>
        <taxon>Halomonadaceae</taxon>
        <taxon>Vreelandella</taxon>
    </lineage>
</organism>